<organism evidence="8 9">
    <name type="scientific">Globodera pallida</name>
    <name type="common">Potato cyst nematode worm</name>
    <name type="synonym">Heterodera pallida</name>
    <dbReference type="NCBI Taxonomy" id="36090"/>
    <lineage>
        <taxon>Eukaryota</taxon>
        <taxon>Metazoa</taxon>
        <taxon>Ecdysozoa</taxon>
        <taxon>Nematoda</taxon>
        <taxon>Chromadorea</taxon>
        <taxon>Rhabditida</taxon>
        <taxon>Tylenchina</taxon>
        <taxon>Tylenchomorpha</taxon>
        <taxon>Tylenchoidea</taxon>
        <taxon>Heteroderidae</taxon>
        <taxon>Heteroderinae</taxon>
        <taxon>Globodera</taxon>
    </lineage>
</organism>
<dbReference type="GO" id="GO:0032040">
    <property type="term" value="C:small-subunit processome"/>
    <property type="evidence" value="ECO:0007669"/>
    <property type="project" value="InterPro"/>
</dbReference>
<dbReference type="GO" id="GO:0004930">
    <property type="term" value="F:G protein-coupled receptor activity"/>
    <property type="evidence" value="ECO:0007669"/>
    <property type="project" value="InterPro"/>
</dbReference>
<evidence type="ECO:0000256" key="2">
    <source>
        <dbReference type="ARBA" id="ARBA00022692"/>
    </source>
</evidence>
<reference evidence="8" key="1">
    <citation type="submission" date="2014-05" db="EMBL/GenBank/DDBJ databases">
        <title>The genome and life-stage specific transcriptomes of Globodera pallida elucidate key aspects of plant parasitism by a cyst nematode.</title>
        <authorList>
            <person name="Cotton J.A."/>
            <person name="Lilley C.J."/>
            <person name="Jones L.M."/>
            <person name="Kikuchi T."/>
            <person name="Reid A.J."/>
            <person name="Thorpe P."/>
            <person name="Tsai I.J."/>
            <person name="Beasley H."/>
            <person name="Blok V."/>
            <person name="Cock P.J.A."/>
            <person name="Van den Akker S.E."/>
            <person name="Holroyd N."/>
            <person name="Hunt M."/>
            <person name="Mantelin S."/>
            <person name="Naghra H."/>
            <person name="Pain A."/>
            <person name="Palomares-Rius J.E."/>
            <person name="Zarowiecki M."/>
            <person name="Berriman M."/>
            <person name="Jones J.T."/>
            <person name="Urwin P.E."/>
        </authorList>
    </citation>
    <scope>NUCLEOTIDE SEQUENCE [LARGE SCALE GENOMIC DNA]</scope>
    <source>
        <strain evidence="8">Lindley</strain>
    </source>
</reference>
<feature type="transmembrane region" description="Helical" evidence="6">
    <location>
        <begin position="304"/>
        <end position="324"/>
    </location>
</feature>
<dbReference type="AlphaFoldDB" id="A0A183C1R7"/>
<feature type="domain" description="G-protein coupled receptors family 1 profile" evidence="7">
    <location>
        <begin position="48"/>
        <end position="396"/>
    </location>
</feature>
<dbReference type="PRINTS" id="PR00237">
    <property type="entry name" value="GPCRRHODOPSN"/>
</dbReference>
<dbReference type="InterPro" id="IPR007276">
    <property type="entry name" value="Nop14"/>
</dbReference>
<evidence type="ECO:0000259" key="7">
    <source>
        <dbReference type="PROSITE" id="PS50262"/>
    </source>
</evidence>
<dbReference type="PROSITE" id="PS50262">
    <property type="entry name" value="G_PROTEIN_RECEP_F1_2"/>
    <property type="match status" value="1"/>
</dbReference>
<accession>A0A183C1R7</accession>
<dbReference type="Pfam" id="PF04147">
    <property type="entry name" value="Nop14"/>
    <property type="match status" value="1"/>
</dbReference>
<evidence type="ECO:0000313" key="8">
    <source>
        <dbReference type="Proteomes" id="UP000050741"/>
    </source>
</evidence>
<feature type="region of interest" description="Disordered" evidence="5">
    <location>
        <begin position="707"/>
        <end position="727"/>
    </location>
</feature>
<feature type="transmembrane region" description="Helical" evidence="6">
    <location>
        <begin position="114"/>
        <end position="133"/>
    </location>
</feature>
<keyword evidence="4 6" id="KW-0472">Membrane</keyword>
<dbReference type="Gene3D" id="1.20.1070.10">
    <property type="entry name" value="Rhodopsin 7-helix transmembrane proteins"/>
    <property type="match status" value="1"/>
</dbReference>
<reference evidence="9" key="2">
    <citation type="submission" date="2016-06" db="UniProtKB">
        <authorList>
            <consortium name="WormBaseParasite"/>
        </authorList>
    </citation>
    <scope>IDENTIFICATION</scope>
</reference>
<comment type="subcellular location">
    <subcellularLocation>
        <location evidence="1">Membrane</location>
    </subcellularLocation>
</comment>
<feature type="transmembrane region" description="Helical" evidence="6">
    <location>
        <begin position="35"/>
        <end position="57"/>
    </location>
</feature>
<sequence>MNPTTSSASDLPSAAGVLYDCPEGIYSEEQRAYRVYANAPISFFGIMSNLLNIAIFCDCEMRQQLVNHFLLALSVSDLLLLMCNFFFLVLPVLVAEVDSFFWNNLFTYIIRYSYPLALTVQTSGVYLTVLVSVHRFLGVCHPFKAKRWVSGKAVEWAIVGSVLFSFSVNIPTWLELGVIPCFSTRFNRTQIQLASFHNMTYILIKKCLVYTILMFIVPFATLITVNWKMVCALRSSTRLRTNHTLSSNKPPNSDNIARQLHLLKSTRYSEVFKAISKINYSSLLKPSSDLFKSPFTNSTRDRSITLMLLAIVGLFLICNGLAFLNSIVESLIMFSDETKNTAELLTTNSTGGGIEGPKLREEEKWWMEVMVKWFECSVEVSNVLITLNSSTSTLIYLVFSSKYRMIVKSIIGLQKRDKFNRVAFTTALAARRAMELSLIPEEVENRSRQSRKRTTTITSTLTAVRTREGSTAASLSSQRQESQLHYRTSTMPQKLPKMMSCHSGLQWSSIDTSRTNSVTAVSLSTASHRRAMFKGLQKGSKELFRSQGTLNRSLTNSESNLRLMDEAEHSPEKIPDVVPRTRLRRPVVGARLPATEELCAFNCLAIAQFRAPMSTNRNNKPSALASRVAAERRQRAIMAMLRDEQEELTEQLDERFRELSEQGMIVRQQETKLRGTAVAEGAAGNGLSSAYDELYHDLQLLHPVVSSTTAQQNRPKSGDESATAPPPKSHAVLDFSVALANFLDCASAPEASSSVNIAKMDSLLRNQLQPALNKFPVAGPRHILEQFGKMHAEFLRSKGCRMEAPSFVQVTFLQLAASLFPSNARFHPILTTAVAFASEVIGHTRIRSIGQCARLIFLCAQMLEWFCERPKYFPEVMAFLLGALQLCCESQGDQNEREEPFPTMNFPTSRPHRQMLFVGPKATAQCPLTENGQCLGRLSLEQIFVANSDEIENEENGGEENVSGNNLLRFLTVRTLLDTIGRYARKYGDDEPSGAMRPAFNAIFGPFHRLCLRLPLANYPTELADEASRLTALLAKLIEQNARVTQMKRSVRRGLKAIEMLEPRFDERFNPERPSQHGTNDGTKGREKNWAKRARKERRGALKVLRKDARELAGAYAERQRKVRRERDVKTKRILQSLEVQESEHKKLKAMK</sequence>
<evidence type="ECO:0000256" key="1">
    <source>
        <dbReference type="ARBA" id="ARBA00004370"/>
    </source>
</evidence>
<evidence type="ECO:0000256" key="4">
    <source>
        <dbReference type="ARBA" id="ARBA00023136"/>
    </source>
</evidence>
<feature type="region of interest" description="Disordered" evidence="5">
    <location>
        <begin position="1066"/>
        <end position="1098"/>
    </location>
</feature>
<keyword evidence="3 6" id="KW-1133">Transmembrane helix</keyword>
<dbReference type="WBParaSite" id="GPLIN_000681100">
    <property type="protein sequence ID" value="GPLIN_000681100"/>
    <property type="gene ID" value="GPLIN_000681100"/>
</dbReference>
<evidence type="ECO:0000256" key="6">
    <source>
        <dbReference type="SAM" id="Phobius"/>
    </source>
</evidence>
<evidence type="ECO:0000256" key="5">
    <source>
        <dbReference type="SAM" id="MobiDB-lite"/>
    </source>
</evidence>
<dbReference type="InterPro" id="IPR000276">
    <property type="entry name" value="GPCR_Rhodpsn"/>
</dbReference>
<dbReference type="SUPFAM" id="SSF81321">
    <property type="entry name" value="Family A G protein-coupled receptor-like"/>
    <property type="match status" value="1"/>
</dbReference>
<keyword evidence="2 6" id="KW-0812">Transmembrane</keyword>
<feature type="transmembrane region" description="Helical" evidence="6">
    <location>
        <begin position="153"/>
        <end position="174"/>
    </location>
</feature>
<feature type="transmembrane region" description="Helical" evidence="6">
    <location>
        <begin position="69"/>
        <end position="94"/>
    </location>
</feature>
<proteinExistence type="predicted"/>
<dbReference type="Pfam" id="PF00001">
    <property type="entry name" value="7tm_1"/>
    <property type="match status" value="1"/>
</dbReference>
<dbReference type="Proteomes" id="UP000050741">
    <property type="component" value="Unassembled WGS sequence"/>
</dbReference>
<feature type="transmembrane region" description="Helical" evidence="6">
    <location>
        <begin position="208"/>
        <end position="230"/>
    </location>
</feature>
<evidence type="ECO:0000256" key="3">
    <source>
        <dbReference type="ARBA" id="ARBA00022989"/>
    </source>
</evidence>
<dbReference type="GO" id="GO:0016020">
    <property type="term" value="C:membrane"/>
    <property type="evidence" value="ECO:0007669"/>
    <property type="project" value="UniProtKB-SubCell"/>
</dbReference>
<name>A0A183C1R7_GLOPA</name>
<dbReference type="PANTHER" id="PTHR46641:SF7">
    <property type="entry name" value="G-PROTEIN COUPLED RECEPTORS FAMILY 1 PROFILE DOMAIN-CONTAINING PROTEIN"/>
    <property type="match status" value="1"/>
</dbReference>
<dbReference type="PANTHER" id="PTHR46641">
    <property type="entry name" value="FMRFAMIDE RECEPTOR-RELATED"/>
    <property type="match status" value="1"/>
</dbReference>
<dbReference type="InterPro" id="IPR017452">
    <property type="entry name" value="GPCR_Rhodpsn_7TM"/>
</dbReference>
<evidence type="ECO:0000313" key="9">
    <source>
        <dbReference type="WBParaSite" id="GPLIN_000681100"/>
    </source>
</evidence>
<dbReference type="InterPro" id="IPR052954">
    <property type="entry name" value="GPCR-Ligand_Int"/>
</dbReference>
<feature type="compositionally biased region" description="Basic and acidic residues" evidence="5">
    <location>
        <begin position="1066"/>
        <end position="1075"/>
    </location>
</feature>
<dbReference type="CDD" id="cd14978">
    <property type="entry name" value="7tmA_FMRFamide_R-like"/>
    <property type="match status" value="1"/>
</dbReference>
<protein>
    <submittedName>
        <fullName evidence="9">G_PROTEIN_RECEP_F1_2 domain-containing protein</fullName>
    </submittedName>
</protein>
<keyword evidence="8" id="KW-1185">Reference proteome</keyword>